<dbReference type="EMBL" id="CALNXJ010000002">
    <property type="protein sequence ID" value="CAH3034150.1"/>
    <property type="molecule type" value="Genomic_DNA"/>
</dbReference>
<evidence type="ECO:0000313" key="2">
    <source>
        <dbReference type="Proteomes" id="UP001159428"/>
    </source>
</evidence>
<comment type="caution">
    <text evidence="1">The sequence shown here is derived from an EMBL/GenBank/DDBJ whole genome shotgun (WGS) entry which is preliminary data.</text>
</comment>
<reference evidence="1 2" key="1">
    <citation type="submission" date="2022-05" db="EMBL/GenBank/DDBJ databases">
        <authorList>
            <consortium name="Genoscope - CEA"/>
            <person name="William W."/>
        </authorList>
    </citation>
    <scope>NUCLEOTIDE SEQUENCE [LARGE SCALE GENOMIC DNA]</scope>
</reference>
<dbReference type="AlphaFoldDB" id="A0AAU9VS27"/>
<keyword evidence="2" id="KW-1185">Reference proteome</keyword>
<dbReference type="Proteomes" id="UP001159428">
    <property type="component" value="Unassembled WGS sequence"/>
</dbReference>
<dbReference type="InterPro" id="IPR036465">
    <property type="entry name" value="vWFA_dom_sf"/>
</dbReference>
<evidence type="ECO:0008006" key="3">
    <source>
        <dbReference type="Google" id="ProtNLM"/>
    </source>
</evidence>
<evidence type="ECO:0000313" key="1">
    <source>
        <dbReference type="EMBL" id="CAH3034150.1"/>
    </source>
</evidence>
<proteinExistence type="predicted"/>
<gene>
    <name evidence="1" type="ORF">PMEA_00010498</name>
</gene>
<protein>
    <recommendedName>
        <fullName evidence="3">VWFA domain-containing protein</fullName>
    </recommendedName>
</protein>
<sequence length="52" mass="5532">MDVAFMIDASGSIIPPDLPALKTLISKVIYQLVKTADGISTVVSVKNKFVPV</sequence>
<organism evidence="1 2">
    <name type="scientific">Pocillopora meandrina</name>
    <dbReference type="NCBI Taxonomy" id="46732"/>
    <lineage>
        <taxon>Eukaryota</taxon>
        <taxon>Metazoa</taxon>
        <taxon>Cnidaria</taxon>
        <taxon>Anthozoa</taxon>
        <taxon>Hexacorallia</taxon>
        <taxon>Scleractinia</taxon>
        <taxon>Astrocoeniina</taxon>
        <taxon>Pocilloporidae</taxon>
        <taxon>Pocillopora</taxon>
    </lineage>
</organism>
<name>A0AAU9VS27_9CNID</name>
<dbReference type="SUPFAM" id="SSF53300">
    <property type="entry name" value="vWA-like"/>
    <property type="match status" value="1"/>
</dbReference>
<accession>A0AAU9VS27</accession>